<feature type="signal peptide" evidence="1">
    <location>
        <begin position="1"/>
        <end position="20"/>
    </location>
</feature>
<dbReference type="EMBL" id="LWBO01000010">
    <property type="protein sequence ID" value="OQP49671.1"/>
    <property type="molecule type" value="Genomic_DNA"/>
</dbReference>
<name>A0ABX3P282_9BACT</name>
<dbReference type="Gene3D" id="2.40.160.50">
    <property type="entry name" value="membrane protein fhac: a member of the omp85/tpsb transporter family"/>
    <property type="match status" value="1"/>
</dbReference>
<reference evidence="2 3" key="1">
    <citation type="submission" date="2016-04" db="EMBL/GenBank/DDBJ databases">
        <authorList>
            <person name="Chen L."/>
            <person name="Zhuang W."/>
            <person name="Wang G."/>
        </authorList>
    </citation>
    <scope>NUCLEOTIDE SEQUENCE [LARGE SCALE GENOMIC DNA]</scope>
    <source>
        <strain evidence="3">GR20</strain>
    </source>
</reference>
<dbReference type="Proteomes" id="UP000192277">
    <property type="component" value="Unassembled WGS sequence"/>
</dbReference>
<evidence type="ECO:0000313" key="2">
    <source>
        <dbReference type="EMBL" id="OQP49671.1"/>
    </source>
</evidence>
<protein>
    <recommendedName>
        <fullName evidence="4">Surface antigen (D15)</fullName>
    </recommendedName>
</protein>
<accession>A0ABX3P282</accession>
<gene>
    <name evidence="2" type="ORF">A4D02_29225</name>
</gene>
<evidence type="ECO:0008006" key="4">
    <source>
        <dbReference type="Google" id="ProtNLM"/>
    </source>
</evidence>
<keyword evidence="1" id="KW-0732">Signal</keyword>
<organism evidence="2 3">
    <name type="scientific">Niastella koreensis</name>
    <dbReference type="NCBI Taxonomy" id="354356"/>
    <lineage>
        <taxon>Bacteria</taxon>
        <taxon>Pseudomonadati</taxon>
        <taxon>Bacteroidota</taxon>
        <taxon>Chitinophagia</taxon>
        <taxon>Chitinophagales</taxon>
        <taxon>Chitinophagaceae</taxon>
        <taxon>Niastella</taxon>
    </lineage>
</organism>
<evidence type="ECO:0000256" key="1">
    <source>
        <dbReference type="SAM" id="SignalP"/>
    </source>
</evidence>
<evidence type="ECO:0000313" key="3">
    <source>
        <dbReference type="Proteomes" id="UP000192277"/>
    </source>
</evidence>
<comment type="caution">
    <text evidence="2">The sequence shown here is derived from an EMBL/GenBank/DDBJ whole genome shotgun (WGS) entry which is preliminary data.</text>
</comment>
<dbReference type="RefSeq" id="WP_014219931.1">
    <property type="nucleotide sequence ID" value="NZ_LWBO01000010.1"/>
</dbReference>
<proteinExistence type="predicted"/>
<sequence>MTKLALVISIQTLAITQAIAQTTPIKNAADSLVVTLPAGKQYVASPGKMFWWGRHYRREWATEVRFPVLNLDTAKGGLTPQKVGGGHQTKTLRLIAGDGKEYVLRTIDKSLDVLIPDEFKGTFINDIVNDQISTAHPYGPVAIAKLADYLHIMHTNPVILYVPDQDRLGEFNPIFANKLCLLEERPSGKGWDHTALSENADDIDNSEKLFEKVYKSNKNQVDQKTFLKIRLFDMLINDWDRHEDQWVWCAHEDSSGTRYEAFGRDRDQAFSKTDGVSLWMISRPWVLPAIQGMHSRVKNIIGQNLSARNLDRQFLNQLTKEDWEQMISTVQQGLPDSAIRAGVNTMPAEVNAISGNFLITRLKQRRDNLPGYGMKYYRHLSKHVTIAGSEKNETFVFSKIDYRHVAVTGINTKNDTFYYRVFDHAATKQINVYGLEGDDRFVFTGDGKNKFLIRTIGGKGVDSFITEGSGGGRRVRVYDSKDNYFSNHRFAVNHSSDSLFQYKRNSVKNDWYVPLIIPGYNPDDQVILGLGLLYKRQQWGKTPFGWQQSFVVNYAFGTGALGFAYKGLFKQTFGKWDLNLAAAYRGPRYILNYYGLGNNTELVMDEKSFYRTKARNWYGSPGVSRDWANSSLRFGLQFETMQVVPTEGKFVSGPDPELDSAVFTTKYFGGVNGSWQYSSRNSIKFPTKGIGLETGFSYYNNLQQTEKRLLKLTGAVSLYCTFFNRLTFAHRSGAATNLGDYEFYQANTLGNSENLRGYWRTRFAGRSSVYQNTELRYNLANLRGYVFRGKIGLIGFFDDGRVWIKGENSNTIHTGYGGGLYYLPYNMMSFTAYYATSKEVSYVTLRAGFFF</sequence>
<feature type="chain" id="PRO_5045579583" description="Surface antigen (D15)" evidence="1">
    <location>
        <begin position="21"/>
        <end position="851"/>
    </location>
</feature>
<keyword evidence="3" id="KW-1185">Reference proteome</keyword>